<dbReference type="SUPFAM" id="SSF49562">
    <property type="entry name" value="C2 domain (Calcium/lipid-binding domain, CaLB)"/>
    <property type="match status" value="1"/>
</dbReference>
<comment type="caution">
    <text evidence="10">The sequence shown here is derived from an EMBL/GenBank/DDBJ whole genome shotgun (WGS) entry which is preliminary data.</text>
</comment>
<feature type="region of interest" description="Disordered" evidence="6">
    <location>
        <begin position="567"/>
        <end position="591"/>
    </location>
</feature>
<evidence type="ECO:0000259" key="9">
    <source>
        <dbReference type="PROSITE" id="PS51847"/>
    </source>
</evidence>
<sequence length="627" mass="69986">MFPSTTTNTNNKFHPLLRKRAIITAKNVRWALLRAQASTNGGGNRNPFNNTAKTIVLKRFSDDEEYDYASLNTTDNENNYYSPNFGPDPIVDKLRNQLGVIHPIPIPTPPPINRSIFGLFAFFFFVGVVFDKLWTSRKRNETSSGSKGGERGSWAQVPSSLSLFLEKDFVQRKESVEWVNMVLGKLWKVYRGGIENWLIGLLQPVIDNLQKPNYVERVEIKQFSLGDEPLSVRSVERRTSRRVNDLQYQIGLRYTGGARMLLLLSLKFGLLPIVVPVGVRDFDIDGELWVKLRLVPTEPWVGAVSWAFVSLPKIKFLTKLLTEDLPKLFVRPKKIVLDFQKGKAVGPVPNDSKSGENQEGNNEFAGELSVTLLDARKLNYIFYGKTDPYVILRLGDQVIRSKRNSQTTVIGPPGQPIWNQDFHMLVADPRKEKLCIEVKDSLGFTDLTVGTAEVDLGSLKDTVPSDRIVSLRGGWSLFGNGSAGEILLRLTYKAYVEDEEDERSVKKVEVSEDDELSDSDDSDVTISEQRAKEYVIGPEKESFMDVLAALLVSEEFRGIVTSETLNTKSSDAGLSSSTSEQQNVPTAKTEQQISAGDAGTTLFWLAFVTSISVLIALNMGGVSLFNP</sequence>
<evidence type="ECO:0000256" key="3">
    <source>
        <dbReference type="ARBA" id="ARBA00023055"/>
    </source>
</evidence>
<dbReference type="InterPro" id="IPR035892">
    <property type="entry name" value="C2_domain_sf"/>
</dbReference>
<comment type="subcellular location">
    <subcellularLocation>
        <location evidence="1">Membrane</location>
    </subcellularLocation>
</comment>
<proteinExistence type="predicted"/>
<dbReference type="GO" id="GO:0006869">
    <property type="term" value="P:lipid transport"/>
    <property type="evidence" value="ECO:0007669"/>
    <property type="project" value="UniProtKB-KW"/>
</dbReference>
<protein>
    <submittedName>
        <fullName evidence="10">Extended synaptotagmin-1</fullName>
    </submittedName>
</protein>
<evidence type="ECO:0000256" key="4">
    <source>
        <dbReference type="ARBA" id="ARBA00023121"/>
    </source>
</evidence>
<dbReference type="Gene3D" id="2.60.40.150">
    <property type="entry name" value="C2 domain"/>
    <property type="match status" value="1"/>
</dbReference>
<keyword evidence="4" id="KW-0446">Lipid-binding</keyword>
<feature type="domain" description="C2" evidence="8">
    <location>
        <begin position="347"/>
        <end position="469"/>
    </location>
</feature>
<feature type="compositionally biased region" description="Acidic residues" evidence="6">
    <location>
        <begin position="511"/>
        <end position="523"/>
    </location>
</feature>
<gene>
    <name evidence="10" type="ORF">PHJA_000446700</name>
</gene>
<dbReference type="AlphaFoldDB" id="A0A830B7N8"/>
<feature type="transmembrane region" description="Helical" evidence="7">
    <location>
        <begin position="602"/>
        <end position="625"/>
    </location>
</feature>
<dbReference type="CDD" id="cd00030">
    <property type="entry name" value="C2"/>
    <property type="match status" value="1"/>
</dbReference>
<keyword evidence="5 7" id="KW-0472">Membrane</keyword>
<dbReference type="CDD" id="cd21669">
    <property type="entry name" value="SMP_SF"/>
    <property type="match status" value="1"/>
</dbReference>
<feature type="region of interest" description="Disordered" evidence="6">
    <location>
        <begin position="503"/>
        <end position="523"/>
    </location>
</feature>
<evidence type="ECO:0000256" key="5">
    <source>
        <dbReference type="ARBA" id="ARBA00023136"/>
    </source>
</evidence>
<dbReference type="InterPro" id="IPR031468">
    <property type="entry name" value="SMP_LBD"/>
</dbReference>
<dbReference type="SMART" id="SM00239">
    <property type="entry name" value="C2"/>
    <property type="match status" value="1"/>
</dbReference>
<keyword evidence="11" id="KW-1185">Reference proteome</keyword>
<feature type="domain" description="SMP-LTD" evidence="9">
    <location>
        <begin position="172"/>
        <end position="355"/>
    </location>
</feature>
<evidence type="ECO:0000256" key="2">
    <source>
        <dbReference type="ARBA" id="ARBA00022448"/>
    </source>
</evidence>
<evidence type="ECO:0000256" key="1">
    <source>
        <dbReference type="ARBA" id="ARBA00004370"/>
    </source>
</evidence>
<evidence type="ECO:0000259" key="8">
    <source>
        <dbReference type="PROSITE" id="PS50004"/>
    </source>
</evidence>
<reference evidence="10" key="1">
    <citation type="submission" date="2020-07" db="EMBL/GenBank/DDBJ databases">
        <title>Ethylene signaling mediates host invasion by parasitic plants.</title>
        <authorList>
            <person name="Yoshida S."/>
        </authorList>
    </citation>
    <scope>NUCLEOTIDE SEQUENCE</scope>
    <source>
        <strain evidence="10">Okayama</strain>
    </source>
</reference>
<evidence type="ECO:0000313" key="11">
    <source>
        <dbReference type="Proteomes" id="UP000653305"/>
    </source>
</evidence>
<dbReference type="Proteomes" id="UP000653305">
    <property type="component" value="Unassembled WGS sequence"/>
</dbReference>
<name>A0A830B7N8_9LAMI</name>
<keyword evidence="2" id="KW-0813">Transport</keyword>
<dbReference type="PROSITE" id="PS51847">
    <property type="entry name" value="SMP"/>
    <property type="match status" value="1"/>
</dbReference>
<evidence type="ECO:0000256" key="6">
    <source>
        <dbReference type="SAM" id="MobiDB-lite"/>
    </source>
</evidence>
<evidence type="ECO:0000313" key="10">
    <source>
        <dbReference type="EMBL" id="GFP83036.1"/>
    </source>
</evidence>
<dbReference type="GO" id="GO:0008289">
    <property type="term" value="F:lipid binding"/>
    <property type="evidence" value="ECO:0007669"/>
    <property type="project" value="UniProtKB-KW"/>
</dbReference>
<dbReference type="GO" id="GO:0016020">
    <property type="term" value="C:membrane"/>
    <property type="evidence" value="ECO:0007669"/>
    <property type="project" value="UniProtKB-SubCell"/>
</dbReference>
<keyword evidence="3" id="KW-0445">Lipid transport</keyword>
<dbReference type="PANTHER" id="PTHR47261:SF2">
    <property type="entry name" value="CALCIUM-DEPENDENT LIPID-BINDING (CALB DOMAIN) FAMILY PROTEIN"/>
    <property type="match status" value="1"/>
</dbReference>
<keyword evidence="7" id="KW-0812">Transmembrane</keyword>
<accession>A0A830B7N8</accession>
<dbReference type="Pfam" id="PF00168">
    <property type="entry name" value="C2"/>
    <property type="match status" value="1"/>
</dbReference>
<organism evidence="10 11">
    <name type="scientific">Phtheirospermum japonicum</name>
    <dbReference type="NCBI Taxonomy" id="374723"/>
    <lineage>
        <taxon>Eukaryota</taxon>
        <taxon>Viridiplantae</taxon>
        <taxon>Streptophyta</taxon>
        <taxon>Embryophyta</taxon>
        <taxon>Tracheophyta</taxon>
        <taxon>Spermatophyta</taxon>
        <taxon>Magnoliopsida</taxon>
        <taxon>eudicotyledons</taxon>
        <taxon>Gunneridae</taxon>
        <taxon>Pentapetalae</taxon>
        <taxon>asterids</taxon>
        <taxon>lamiids</taxon>
        <taxon>Lamiales</taxon>
        <taxon>Orobanchaceae</taxon>
        <taxon>Orobanchaceae incertae sedis</taxon>
        <taxon>Phtheirospermum</taxon>
    </lineage>
</organism>
<evidence type="ECO:0000256" key="7">
    <source>
        <dbReference type="SAM" id="Phobius"/>
    </source>
</evidence>
<dbReference type="PROSITE" id="PS50004">
    <property type="entry name" value="C2"/>
    <property type="match status" value="1"/>
</dbReference>
<dbReference type="EMBL" id="BMAC01000056">
    <property type="protein sequence ID" value="GFP83036.1"/>
    <property type="molecule type" value="Genomic_DNA"/>
</dbReference>
<dbReference type="PANTHER" id="PTHR47261">
    <property type="entry name" value="CALCIUM-DEPENDENT LIPID-BINDING (CALB DOMAIN) FAMILY PROTEIN"/>
    <property type="match status" value="1"/>
</dbReference>
<dbReference type="InterPro" id="IPR000008">
    <property type="entry name" value="C2_dom"/>
</dbReference>
<keyword evidence="7" id="KW-1133">Transmembrane helix</keyword>
<dbReference type="OrthoDB" id="1029639at2759"/>